<evidence type="ECO:0000256" key="1">
    <source>
        <dbReference type="SAM" id="MobiDB-lite"/>
    </source>
</evidence>
<dbReference type="InParanoid" id="G3AKX3"/>
<dbReference type="AlphaFoldDB" id="G3AKX3"/>
<sequence>MFTRSSRNIVRRIASRRFQHTATAAESAAKESPFTNKYNFDLNPPRVHEYWNYRNATVLLAFIPLFLVVAELGKTAGNGLRGLSSFIEFAESEKSPMKEQTYGKSQKSIYHKDE</sequence>
<dbReference type="HOGENOM" id="CLU_2170712_0_0_1"/>
<feature type="region of interest" description="Disordered" evidence="1">
    <location>
        <begin position="93"/>
        <end position="114"/>
    </location>
</feature>
<dbReference type="eggNOG" id="ENOG502RQ9F">
    <property type="taxonomic scope" value="Eukaryota"/>
</dbReference>
<dbReference type="STRING" id="619300.G3AKX3"/>
<protein>
    <submittedName>
        <fullName evidence="2">Uncharacterized protein</fullName>
    </submittedName>
</protein>
<evidence type="ECO:0000313" key="3">
    <source>
        <dbReference type="Proteomes" id="UP000000709"/>
    </source>
</evidence>
<keyword evidence="3" id="KW-1185">Reference proteome</keyword>
<dbReference type="GeneID" id="18871389"/>
<gene>
    <name evidence="2" type="ORF">SPAPADRAFT_49942</name>
</gene>
<evidence type="ECO:0000313" key="2">
    <source>
        <dbReference type="EMBL" id="EGW33016.1"/>
    </source>
</evidence>
<proteinExistence type="predicted"/>
<dbReference type="EMBL" id="GL996501">
    <property type="protein sequence ID" value="EGW33016.1"/>
    <property type="molecule type" value="Genomic_DNA"/>
</dbReference>
<name>G3AKX3_SPAPN</name>
<dbReference type="OMA" id="APFNNKY"/>
<organism evidence="3">
    <name type="scientific">Spathaspora passalidarum (strain NRRL Y-27907 / 11-Y1)</name>
    <dbReference type="NCBI Taxonomy" id="619300"/>
    <lineage>
        <taxon>Eukaryota</taxon>
        <taxon>Fungi</taxon>
        <taxon>Dikarya</taxon>
        <taxon>Ascomycota</taxon>
        <taxon>Saccharomycotina</taxon>
        <taxon>Pichiomycetes</taxon>
        <taxon>Debaryomycetaceae</taxon>
        <taxon>Spathaspora</taxon>
    </lineage>
</organism>
<dbReference type="OrthoDB" id="4073665at2759"/>
<dbReference type="KEGG" id="spaa:SPAPADRAFT_49942"/>
<dbReference type="Proteomes" id="UP000000709">
    <property type="component" value="Unassembled WGS sequence"/>
</dbReference>
<reference evidence="2 3" key="1">
    <citation type="journal article" date="2011" name="Proc. Natl. Acad. Sci. U.S.A.">
        <title>Comparative genomics of xylose-fermenting fungi for enhanced biofuel production.</title>
        <authorList>
            <person name="Wohlbach D.J."/>
            <person name="Kuo A."/>
            <person name="Sato T.K."/>
            <person name="Potts K.M."/>
            <person name="Salamov A.A."/>
            <person name="LaButti K.M."/>
            <person name="Sun H."/>
            <person name="Clum A."/>
            <person name="Pangilinan J.L."/>
            <person name="Lindquist E.A."/>
            <person name="Lucas S."/>
            <person name="Lapidus A."/>
            <person name="Jin M."/>
            <person name="Gunawan C."/>
            <person name="Balan V."/>
            <person name="Dale B.E."/>
            <person name="Jeffries T.W."/>
            <person name="Zinkel R."/>
            <person name="Barry K.W."/>
            <person name="Grigoriev I.V."/>
            <person name="Gasch A.P."/>
        </authorList>
    </citation>
    <scope>NUCLEOTIDE SEQUENCE [LARGE SCALE GENOMIC DNA]</scope>
    <source>
        <strain evidence="3">NRRL Y-27907 / 11-Y1</strain>
    </source>
</reference>
<accession>G3AKX3</accession>
<dbReference type="RefSeq" id="XP_007374531.1">
    <property type="nucleotide sequence ID" value="XM_007374469.1"/>
</dbReference>